<organism evidence="2">
    <name type="scientific">Salvia splendens</name>
    <name type="common">Scarlet sage</name>
    <dbReference type="NCBI Taxonomy" id="180675"/>
    <lineage>
        <taxon>Eukaryota</taxon>
        <taxon>Viridiplantae</taxon>
        <taxon>Streptophyta</taxon>
        <taxon>Embryophyta</taxon>
        <taxon>Tracheophyta</taxon>
        <taxon>Spermatophyta</taxon>
        <taxon>Magnoliopsida</taxon>
        <taxon>eudicotyledons</taxon>
        <taxon>Gunneridae</taxon>
        <taxon>Pentapetalae</taxon>
        <taxon>asterids</taxon>
        <taxon>lamiids</taxon>
        <taxon>Lamiales</taxon>
        <taxon>Lamiaceae</taxon>
        <taxon>Nepetoideae</taxon>
        <taxon>Mentheae</taxon>
        <taxon>Salviinae</taxon>
        <taxon>Salvia</taxon>
        <taxon>Salvia subgen. Calosphace</taxon>
        <taxon>core Calosphace</taxon>
    </lineage>
</organism>
<name>A0A8X8ZKK2_SALSN</name>
<dbReference type="Proteomes" id="UP000298416">
    <property type="component" value="Unassembled WGS sequence"/>
</dbReference>
<feature type="region of interest" description="Disordered" evidence="1">
    <location>
        <begin position="97"/>
        <end position="200"/>
    </location>
</feature>
<proteinExistence type="predicted"/>
<evidence type="ECO:0000313" key="3">
    <source>
        <dbReference type="Proteomes" id="UP000298416"/>
    </source>
</evidence>
<feature type="compositionally biased region" description="Basic and acidic residues" evidence="1">
    <location>
        <begin position="143"/>
        <end position="153"/>
    </location>
</feature>
<evidence type="ECO:0000256" key="1">
    <source>
        <dbReference type="SAM" id="MobiDB-lite"/>
    </source>
</evidence>
<keyword evidence="3" id="KW-1185">Reference proteome</keyword>
<reference evidence="2" key="2">
    <citation type="submission" date="2020-08" db="EMBL/GenBank/DDBJ databases">
        <title>Plant Genome Project.</title>
        <authorList>
            <person name="Zhang R.-G."/>
        </authorList>
    </citation>
    <scope>NUCLEOTIDE SEQUENCE</scope>
    <source>
        <strain evidence="2">Huo1</strain>
        <tissue evidence="2">Leaf</tissue>
    </source>
</reference>
<dbReference type="AlphaFoldDB" id="A0A8X8ZKK2"/>
<sequence length="200" mass="21791">MEAKLLTAAASSTVVAPCISKPSPRFAYKSWERNCTLPFQSPRNLRIGARASASAAPTLRLEDTRVLMSILSSLISYLLPPLEYPQWYTSVPAMSWESPNPPENEVKPPENEGDKGPGSSVANPSLEGGLASPNPSPVAEVEVELHSGNDRSKSNPNSSKGDRRPPIDADDPELERRTKMRHDRSVSHKLSLPPKKKQAS</sequence>
<accession>A0A8X8ZKK2</accession>
<feature type="compositionally biased region" description="Basic and acidic residues" evidence="1">
    <location>
        <begin position="104"/>
        <end position="115"/>
    </location>
</feature>
<comment type="caution">
    <text evidence="2">The sequence shown here is derived from an EMBL/GenBank/DDBJ whole genome shotgun (WGS) entry which is preliminary data.</text>
</comment>
<gene>
    <name evidence="2" type="ORF">SASPL_131134</name>
</gene>
<evidence type="ECO:0000313" key="2">
    <source>
        <dbReference type="EMBL" id="KAG6408131.1"/>
    </source>
</evidence>
<dbReference type="EMBL" id="PNBA02000011">
    <property type="protein sequence ID" value="KAG6408131.1"/>
    <property type="molecule type" value="Genomic_DNA"/>
</dbReference>
<protein>
    <submittedName>
        <fullName evidence="2">Uncharacterized protein</fullName>
    </submittedName>
</protein>
<reference evidence="2" key="1">
    <citation type="submission" date="2018-01" db="EMBL/GenBank/DDBJ databases">
        <authorList>
            <person name="Mao J.F."/>
        </authorList>
    </citation>
    <scope>NUCLEOTIDE SEQUENCE</scope>
    <source>
        <strain evidence="2">Huo1</strain>
        <tissue evidence="2">Leaf</tissue>
    </source>
</reference>